<accession>A0A8J2FVP5</accession>
<gene>
    <name evidence="1" type="ORF">MPNT_170042</name>
</gene>
<name>A0A8J2FVP5_9BACT</name>
<comment type="caution">
    <text evidence="1">The sequence shown here is derived from an EMBL/GenBank/DDBJ whole genome shotgun (WGS) entry which is preliminary data.</text>
</comment>
<reference evidence="1" key="1">
    <citation type="submission" date="2021-02" db="EMBL/GenBank/DDBJ databases">
        <authorList>
            <person name="Cremers G."/>
            <person name="Picone N."/>
        </authorList>
    </citation>
    <scope>NUCLEOTIDE SEQUENCE</scope>
    <source>
        <strain evidence="1">PQ17</strain>
    </source>
</reference>
<dbReference type="EMBL" id="CAJNOB010000009">
    <property type="protein sequence ID" value="CAF0694710.1"/>
    <property type="molecule type" value="Genomic_DNA"/>
</dbReference>
<organism evidence="1 2">
    <name type="scientific">Candidatus Methylacidithermus pantelleriae</name>
    <dbReference type="NCBI Taxonomy" id="2744239"/>
    <lineage>
        <taxon>Bacteria</taxon>
        <taxon>Pseudomonadati</taxon>
        <taxon>Verrucomicrobiota</taxon>
        <taxon>Methylacidiphilae</taxon>
        <taxon>Methylacidiphilales</taxon>
        <taxon>Methylacidiphilaceae</taxon>
        <taxon>Candidatus Methylacidithermus</taxon>
    </lineage>
</organism>
<dbReference type="Proteomes" id="UP000663859">
    <property type="component" value="Unassembled WGS sequence"/>
</dbReference>
<sequence>MEEKLYCEDSLWGTSFLLYDLSRVYFEAARAEGRARYGHNRDDRWDRRRVFLLDCDLCTRSSDFL</sequence>
<evidence type="ECO:0000313" key="1">
    <source>
        <dbReference type="EMBL" id="CAF0694710.1"/>
    </source>
</evidence>
<keyword evidence="2" id="KW-1185">Reference proteome</keyword>
<dbReference type="AlphaFoldDB" id="A0A8J2FVP5"/>
<protein>
    <submittedName>
        <fullName evidence="1">Uncharacterized protein</fullName>
    </submittedName>
</protein>
<evidence type="ECO:0000313" key="2">
    <source>
        <dbReference type="Proteomes" id="UP000663859"/>
    </source>
</evidence>
<proteinExistence type="predicted"/>